<dbReference type="PANTHER" id="PTHR39966:SF3">
    <property type="entry name" value="DUF438 DOMAIN-CONTAINING PROTEIN"/>
    <property type="match status" value="1"/>
</dbReference>
<dbReference type="Gene3D" id="1.20.120.520">
    <property type="entry name" value="nmb1532 protein domain like"/>
    <property type="match status" value="1"/>
</dbReference>
<sequence length="393" mass="46348">MSEFLNKQDESQIIEKIVNFHRSFDEMNDTQKDEWLVEMKEIKIEHFFKANQRVFDEDGPRERSIPRRDFFLDVIKNRVKSDPLSQPEGHPVTNYLKENVVIRELCDKVKAAFDAQNLKSYDESLRLLHELSKIHTHYLRKEDQLFPYLEKHDFTYPSTGMWKFHDEIRDNLKIVIKAVEEKRVNEEISALLGDVVKDIYDMTTREEKMLLPTSVKLLSHDEWKKMSLEEKEIGYVFIQNPPLWPTNESKKPDMASSLSSIFLKEGYLSQEQLNLFFSHLPFDVTFVDENDRVAFFNQGSERTFLRSPGIIGREVKFCHPPKSVDTVLVILEAFKNGSKDSAEFWINFGGKLIHIRYFALRDEDKNYKGVIELTQDITDIQKIEGERRLLDWA</sequence>
<dbReference type="InterPro" id="IPR012312">
    <property type="entry name" value="Hemerythrin-like"/>
</dbReference>
<dbReference type="Pfam" id="PF01814">
    <property type="entry name" value="Hemerythrin"/>
    <property type="match status" value="1"/>
</dbReference>
<dbReference type="PANTHER" id="PTHR39966">
    <property type="entry name" value="BLL2471 PROTEIN-RELATED"/>
    <property type="match status" value="1"/>
</dbReference>
<dbReference type="Proteomes" id="UP000015520">
    <property type="component" value="Unassembled WGS sequence"/>
</dbReference>
<dbReference type="EMBL" id="AUPZ01000005">
    <property type="protein sequence ID" value="EQB39942.1"/>
    <property type="molecule type" value="Genomic_DNA"/>
</dbReference>
<accession>T0JSI4</accession>
<dbReference type="AlphaFoldDB" id="T0JSI4"/>
<proteinExistence type="predicted"/>
<dbReference type="STRING" id="1172190.M947_04995"/>
<name>T0JSI4_9BACT</name>
<dbReference type="SUPFAM" id="SSF55785">
    <property type="entry name" value="PYP-like sensor domain (PAS domain)"/>
    <property type="match status" value="1"/>
</dbReference>
<feature type="domain" description="Hemerythrin-like" evidence="1">
    <location>
        <begin position="91"/>
        <end position="212"/>
    </location>
</feature>
<dbReference type="Gene3D" id="3.30.450.20">
    <property type="entry name" value="PAS domain"/>
    <property type="match status" value="1"/>
</dbReference>
<dbReference type="Pfam" id="PF13596">
    <property type="entry name" value="PAS_10"/>
    <property type="match status" value="1"/>
</dbReference>
<dbReference type="GO" id="GO:0005886">
    <property type="term" value="C:plasma membrane"/>
    <property type="evidence" value="ECO:0007669"/>
    <property type="project" value="TreeGrafter"/>
</dbReference>
<evidence type="ECO:0000259" key="1">
    <source>
        <dbReference type="Pfam" id="PF01814"/>
    </source>
</evidence>
<dbReference type="InterPro" id="IPR035965">
    <property type="entry name" value="PAS-like_dom_sf"/>
</dbReference>
<gene>
    <name evidence="2" type="ORF">M947_04995</name>
</gene>
<dbReference type="InterPro" id="IPR000014">
    <property type="entry name" value="PAS"/>
</dbReference>
<dbReference type="NCBIfam" id="TIGR00229">
    <property type="entry name" value="sensory_box"/>
    <property type="match status" value="1"/>
</dbReference>
<keyword evidence="3" id="KW-1185">Reference proteome</keyword>
<dbReference type="eggNOG" id="COG2461">
    <property type="taxonomic scope" value="Bacteria"/>
</dbReference>
<dbReference type="RefSeq" id="WP_021287270.1">
    <property type="nucleotide sequence ID" value="NZ_AUPZ01000005.1"/>
</dbReference>
<comment type="caution">
    <text evidence="2">The sequence shown here is derived from an EMBL/GenBank/DDBJ whole genome shotgun (WGS) entry which is preliminary data.</text>
</comment>
<organism evidence="2 3">
    <name type="scientific">Sulfurimonas hongkongensis</name>
    <dbReference type="NCBI Taxonomy" id="1172190"/>
    <lineage>
        <taxon>Bacteria</taxon>
        <taxon>Pseudomonadati</taxon>
        <taxon>Campylobacterota</taxon>
        <taxon>Epsilonproteobacteria</taxon>
        <taxon>Campylobacterales</taxon>
        <taxon>Sulfurimonadaceae</taxon>
        <taxon>Sulfurimonas</taxon>
    </lineage>
</organism>
<reference evidence="2 3" key="1">
    <citation type="submission" date="2013-07" db="EMBL/GenBank/DDBJ databases">
        <title>Sulfurimonas hongkongensis AST-10 Genome Sequencing.</title>
        <authorList>
            <person name="Cai L."/>
            <person name="Zhang T."/>
        </authorList>
    </citation>
    <scope>NUCLEOTIDE SEQUENCE [LARGE SCALE GENOMIC DNA]</scope>
    <source>
        <strain evidence="2 3">AST-10</strain>
    </source>
</reference>
<evidence type="ECO:0000313" key="3">
    <source>
        <dbReference type="Proteomes" id="UP000015520"/>
    </source>
</evidence>
<dbReference type="PATRIC" id="fig|1172190.3.peg.976"/>
<evidence type="ECO:0000313" key="2">
    <source>
        <dbReference type="EMBL" id="EQB39942.1"/>
    </source>
</evidence>
<protein>
    <recommendedName>
        <fullName evidence="1">Hemerythrin-like domain-containing protein</fullName>
    </recommendedName>
</protein>